<comment type="similarity">
    <text evidence="1">Belongs to the disease resistance NB-LRR family.</text>
</comment>
<dbReference type="EnsemblPlants" id="OMERI11G17820.1">
    <property type="protein sequence ID" value="OMERI11G17820.1"/>
    <property type="gene ID" value="OMERI11G17820"/>
</dbReference>
<keyword evidence="5" id="KW-0611">Plant defense</keyword>
<dbReference type="GO" id="GO:0098542">
    <property type="term" value="P:defense response to other organism"/>
    <property type="evidence" value="ECO:0007669"/>
    <property type="project" value="TreeGrafter"/>
</dbReference>
<protein>
    <submittedName>
        <fullName evidence="10">Uncharacterized protein</fullName>
    </submittedName>
</protein>
<keyword evidence="6" id="KW-0175">Coiled coil</keyword>
<dbReference type="PANTHER" id="PTHR23155:SF1091">
    <property type="entry name" value="EXPRESSED PROTEIN"/>
    <property type="match status" value="1"/>
</dbReference>
<keyword evidence="11" id="KW-1185">Reference proteome</keyword>
<evidence type="ECO:0000256" key="6">
    <source>
        <dbReference type="ARBA" id="ARBA00023054"/>
    </source>
</evidence>
<dbReference type="Gramene" id="OMERI11G17820.1">
    <property type="protein sequence ID" value="OMERI11G17820.1"/>
    <property type="gene ID" value="OMERI11G17820"/>
</dbReference>
<evidence type="ECO:0000259" key="9">
    <source>
        <dbReference type="Pfam" id="PF23598"/>
    </source>
</evidence>
<dbReference type="eggNOG" id="KOG4658">
    <property type="taxonomic scope" value="Eukaryota"/>
</dbReference>
<evidence type="ECO:0000256" key="4">
    <source>
        <dbReference type="ARBA" id="ARBA00022741"/>
    </source>
</evidence>
<keyword evidence="2" id="KW-0433">Leucine-rich repeat</keyword>
<feature type="compositionally biased region" description="Gly residues" evidence="7">
    <location>
        <begin position="887"/>
        <end position="901"/>
    </location>
</feature>
<keyword evidence="4" id="KW-0547">Nucleotide-binding</keyword>
<dbReference type="STRING" id="40149.A0A0E0F870"/>
<evidence type="ECO:0000256" key="3">
    <source>
        <dbReference type="ARBA" id="ARBA00022737"/>
    </source>
</evidence>
<evidence type="ECO:0000313" key="10">
    <source>
        <dbReference type="EnsemblPlants" id="OMERI11G17820.1"/>
    </source>
</evidence>
<reference evidence="10" key="2">
    <citation type="submission" date="2018-05" db="EMBL/GenBank/DDBJ databases">
        <title>OmerRS3 (Oryza meridionalis Reference Sequence Version 3).</title>
        <authorList>
            <person name="Zhang J."/>
            <person name="Kudrna D."/>
            <person name="Lee S."/>
            <person name="Talag J."/>
            <person name="Welchert J."/>
            <person name="Wing R.A."/>
        </authorList>
    </citation>
    <scope>NUCLEOTIDE SEQUENCE [LARGE SCALE GENOMIC DNA]</scope>
    <source>
        <strain evidence="10">cv. OR44</strain>
    </source>
</reference>
<dbReference type="PANTHER" id="PTHR23155">
    <property type="entry name" value="DISEASE RESISTANCE PROTEIN RP"/>
    <property type="match status" value="1"/>
</dbReference>
<feature type="region of interest" description="Disordered" evidence="7">
    <location>
        <begin position="859"/>
        <end position="901"/>
    </location>
</feature>
<dbReference type="Pfam" id="PF23598">
    <property type="entry name" value="LRR_14"/>
    <property type="match status" value="1"/>
</dbReference>
<dbReference type="Proteomes" id="UP000008021">
    <property type="component" value="Chromosome 11"/>
</dbReference>
<organism evidence="10">
    <name type="scientific">Oryza meridionalis</name>
    <dbReference type="NCBI Taxonomy" id="40149"/>
    <lineage>
        <taxon>Eukaryota</taxon>
        <taxon>Viridiplantae</taxon>
        <taxon>Streptophyta</taxon>
        <taxon>Embryophyta</taxon>
        <taxon>Tracheophyta</taxon>
        <taxon>Spermatophyta</taxon>
        <taxon>Magnoliopsida</taxon>
        <taxon>Liliopsida</taxon>
        <taxon>Poales</taxon>
        <taxon>Poaceae</taxon>
        <taxon>BOP clade</taxon>
        <taxon>Oryzoideae</taxon>
        <taxon>Oryzeae</taxon>
        <taxon>Oryzinae</taxon>
        <taxon>Oryza</taxon>
    </lineage>
</organism>
<reference evidence="10" key="1">
    <citation type="submission" date="2015-04" db="UniProtKB">
        <authorList>
            <consortium name="EnsemblPlants"/>
        </authorList>
    </citation>
    <scope>IDENTIFICATION</scope>
</reference>
<proteinExistence type="inferred from homology"/>
<name>A0A0E0F870_9ORYZ</name>
<dbReference type="Gene3D" id="3.80.10.10">
    <property type="entry name" value="Ribonuclease Inhibitor"/>
    <property type="match status" value="1"/>
</dbReference>
<feature type="domain" description="Disease resistance N-terminal" evidence="8">
    <location>
        <begin position="8"/>
        <end position="85"/>
    </location>
</feature>
<dbReference type="HOGENOM" id="CLU_000837_7_1_1"/>
<dbReference type="InterPro" id="IPR044974">
    <property type="entry name" value="Disease_R_plants"/>
</dbReference>
<feature type="domain" description="Disease resistance R13L4/SHOC-2-like LRR" evidence="9">
    <location>
        <begin position="424"/>
        <end position="745"/>
    </location>
</feature>
<evidence type="ECO:0000256" key="2">
    <source>
        <dbReference type="ARBA" id="ARBA00022614"/>
    </source>
</evidence>
<dbReference type="InterPro" id="IPR041118">
    <property type="entry name" value="Rx_N"/>
</dbReference>
<dbReference type="InterPro" id="IPR055414">
    <property type="entry name" value="LRR_R13L4/SHOC2-like"/>
</dbReference>
<keyword evidence="3" id="KW-0677">Repeat</keyword>
<dbReference type="SUPFAM" id="SSF52047">
    <property type="entry name" value="RNI-like"/>
    <property type="match status" value="1"/>
</dbReference>
<dbReference type="InterPro" id="IPR038005">
    <property type="entry name" value="RX-like_CC"/>
</dbReference>
<evidence type="ECO:0000313" key="11">
    <source>
        <dbReference type="Proteomes" id="UP000008021"/>
    </source>
</evidence>
<evidence type="ECO:0000256" key="1">
    <source>
        <dbReference type="ARBA" id="ARBA00008894"/>
    </source>
</evidence>
<dbReference type="AlphaFoldDB" id="A0A0E0F870"/>
<accession>A0A0E0F870</accession>
<evidence type="ECO:0000259" key="8">
    <source>
        <dbReference type="Pfam" id="PF18052"/>
    </source>
</evidence>
<evidence type="ECO:0000256" key="5">
    <source>
        <dbReference type="ARBA" id="ARBA00022821"/>
    </source>
</evidence>
<sequence length="901" mass="100807">MAHLTNGAVDSLLGVLSKVVKDEAKLLGGVEGDIQFIRDEMDSMNGFLLHLTKSKTPHNDQLRAWMKQVRDVTYVADDCISLYMRDLIPPEAGLWPWLRHIPKRLRTIPARHRLANKIHKLKDRVREVGERRLRYDVKLPEQHNSEESSSLLVARDSKVEEKRDEFLRAIDHVHHAPPSPSAIEMLPLDLGKDALEHLHDIKEKCLDGGHVASMKMLLRALYAYPYGTVEELEELSDRLKIKGADVAKLVMIFCYSKLPTHCKSCLQYLVTMGEEDKINRACLVRRWVAEGLLPLRVVEPPLTTTMEEAGELCFKELVFRGFLLPAPSPTDHPQDDDVAVGTCSLNLKSCVVDNAVKKFIPDISKSDNFVVDLPTHLQLQLKIRHMVRSTFPATASAEEKQQPQQELNPMDGMVKLLKELPEEYRLNVIDLGGCQRLEKSHLKSICKVTSLKYLSLRNTDVSSLPKKMEDLWQLETLDIRDTKKMPATAMRRIYLLNLKHLLAGDNINTDGGGEGKKNESGSTVLVPHRIGKKTETLRHVRIKDGQADLARIGSLEQLRKLGVVLDGSQGNITHLLEAISKRRDTLRSLSVWITEPPPPPAAEHMAGDDVFVTLDHSQEEILAPSKLESLDLKCFFKGGNGGDKRGYKLPTWINEKLQALSKITLRYTLLRDDGLRILGKLKSLRCLRLLRKSYIESEVTLEEGEFGELRLLLLDHVSDKTALLIKARAAPKLEKIVWNLNKTKTLVTISPDDISGINNTAILRFKAADAAAPTKEKVDWNCNSTRKITPDIIRGSIEFNQVQEGAQEFLNDRNGKKMNEPRRCRHANDIACVRDAAAETHAGIFTSARTPAQDCRSLGRCHTRPLPEDDATEEADKAAMVGDTDGDGGGGQGGDGGGYGR</sequence>
<evidence type="ECO:0000256" key="7">
    <source>
        <dbReference type="SAM" id="MobiDB-lite"/>
    </source>
</evidence>
<dbReference type="GO" id="GO:0000166">
    <property type="term" value="F:nucleotide binding"/>
    <property type="evidence" value="ECO:0007669"/>
    <property type="project" value="UniProtKB-KW"/>
</dbReference>
<dbReference type="Pfam" id="PF18052">
    <property type="entry name" value="Rx_N"/>
    <property type="match status" value="1"/>
</dbReference>
<dbReference type="CDD" id="cd14798">
    <property type="entry name" value="RX-CC_like"/>
    <property type="match status" value="1"/>
</dbReference>
<dbReference type="Gene3D" id="1.20.5.4130">
    <property type="match status" value="1"/>
</dbReference>
<dbReference type="InterPro" id="IPR032675">
    <property type="entry name" value="LRR_dom_sf"/>
</dbReference>